<evidence type="ECO:0000259" key="12">
    <source>
        <dbReference type="PROSITE" id="PS52015"/>
    </source>
</evidence>
<reference evidence="13" key="1">
    <citation type="submission" date="2020-11" db="EMBL/GenBank/DDBJ databases">
        <title>Azospira restricta DSM 18626 genome sequence.</title>
        <authorList>
            <person name="Moe W.M."/>
        </authorList>
    </citation>
    <scope>NUCLEOTIDE SEQUENCE</scope>
    <source>
        <strain evidence="13">DSM 18626</strain>
    </source>
</reference>
<organism evidence="13 14">
    <name type="scientific">Azospira restricta</name>
    <dbReference type="NCBI Taxonomy" id="404405"/>
    <lineage>
        <taxon>Bacteria</taxon>
        <taxon>Pseudomonadati</taxon>
        <taxon>Pseudomonadota</taxon>
        <taxon>Betaproteobacteria</taxon>
        <taxon>Rhodocyclales</taxon>
        <taxon>Rhodocyclaceae</taxon>
        <taxon>Azospira</taxon>
    </lineage>
</organism>
<dbReference type="GO" id="GO:0015891">
    <property type="term" value="P:siderophore transport"/>
    <property type="evidence" value="ECO:0007669"/>
    <property type="project" value="InterPro"/>
</dbReference>
<dbReference type="GO" id="GO:0030288">
    <property type="term" value="C:outer membrane-bounded periplasmic space"/>
    <property type="evidence" value="ECO:0007669"/>
    <property type="project" value="InterPro"/>
</dbReference>
<evidence type="ECO:0000256" key="1">
    <source>
        <dbReference type="ARBA" id="ARBA00004383"/>
    </source>
</evidence>
<dbReference type="PANTHER" id="PTHR33446">
    <property type="entry name" value="PROTEIN TONB-RELATED"/>
    <property type="match status" value="1"/>
</dbReference>
<dbReference type="Proteomes" id="UP000663444">
    <property type="component" value="Chromosome"/>
</dbReference>
<evidence type="ECO:0000256" key="4">
    <source>
        <dbReference type="ARBA" id="ARBA00022475"/>
    </source>
</evidence>
<gene>
    <name evidence="13" type="ORF">IWH25_15625</name>
</gene>
<feature type="region of interest" description="Disordered" evidence="11">
    <location>
        <begin position="62"/>
        <end position="97"/>
    </location>
</feature>
<evidence type="ECO:0000313" key="13">
    <source>
        <dbReference type="EMBL" id="QRJ63163.1"/>
    </source>
</evidence>
<dbReference type="Gene3D" id="3.30.1150.10">
    <property type="match status" value="1"/>
</dbReference>
<evidence type="ECO:0000256" key="9">
    <source>
        <dbReference type="ARBA" id="ARBA00023136"/>
    </source>
</evidence>
<dbReference type="InterPro" id="IPR051045">
    <property type="entry name" value="TonB-dependent_transducer"/>
</dbReference>
<accession>A0A974PX82</accession>
<evidence type="ECO:0000256" key="10">
    <source>
        <dbReference type="RuleBase" id="RU362123"/>
    </source>
</evidence>
<dbReference type="PANTHER" id="PTHR33446:SF2">
    <property type="entry name" value="PROTEIN TONB"/>
    <property type="match status" value="1"/>
</dbReference>
<dbReference type="RefSeq" id="WP_203386691.1">
    <property type="nucleotide sequence ID" value="NZ_CP064781.1"/>
</dbReference>
<keyword evidence="7 10" id="KW-0653">Protein transport</keyword>
<comment type="subcellular location">
    <subcellularLocation>
        <location evidence="1 10">Cell inner membrane</location>
        <topology evidence="1 10">Single-pass membrane protein</topology>
        <orientation evidence="1 10">Periplasmic side</orientation>
    </subcellularLocation>
</comment>
<dbReference type="PRINTS" id="PR01374">
    <property type="entry name" value="TONBPROTEIN"/>
</dbReference>
<keyword evidence="6" id="KW-0812">Transmembrane</keyword>
<dbReference type="GO" id="GO:0055085">
    <property type="term" value="P:transmembrane transport"/>
    <property type="evidence" value="ECO:0007669"/>
    <property type="project" value="InterPro"/>
</dbReference>
<evidence type="ECO:0000256" key="6">
    <source>
        <dbReference type="ARBA" id="ARBA00022692"/>
    </source>
</evidence>
<sequence>MTTLTHARLELPYAPSSRPSLRAIALIAGAHAGALALLVSLDVVPVPQAVNSLMVDIIRPAAPTPPPEIVKPRPRPVESKPQPRPQPAPTPTPVLAVPAESPAPAVEAAVVKAPPPPPAPPAPVTVSQPRFDADYLSNPAPAYPAISRRLGEEGKVVLRVQVEPAGHPSQVELKSSSGSPRLDQAALDAVRRWKFIPARRGDEAVAAWVLVPVVFNLKS</sequence>
<evidence type="ECO:0000256" key="3">
    <source>
        <dbReference type="ARBA" id="ARBA00022448"/>
    </source>
</evidence>
<dbReference type="GO" id="GO:0098797">
    <property type="term" value="C:plasma membrane protein complex"/>
    <property type="evidence" value="ECO:0007669"/>
    <property type="project" value="TreeGrafter"/>
</dbReference>
<feature type="domain" description="TonB C-terminal" evidence="12">
    <location>
        <begin position="128"/>
        <end position="219"/>
    </location>
</feature>
<evidence type="ECO:0000256" key="11">
    <source>
        <dbReference type="SAM" id="MobiDB-lite"/>
    </source>
</evidence>
<name>A0A974PX82_9RHOO</name>
<protein>
    <recommendedName>
        <fullName evidence="10">Protein TonB</fullName>
    </recommendedName>
</protein>
<dbReference type="InterPro" id="IPR006260">
    <property type="entry name" value="TonB/TolA_C"/>
</dbReference>
<dbReference type="InterPro" id="IPR003538">
    <property type="entry name" value="TonB"/>
</dbReference>
<dbReference type="EMBL" id="CP064781">
    <property type="protein sequence ID" value="QRJ63163.1"/>
    <property type="molecule type" value="Genomic_DNA"/>
</dbReference>
<keyword evidence="10" id="KW-0735">Signal-anchor</keyword>
<dbReference type="KEGG" id="ares:IWH25_15625"/>
<dbReference type="GO" id="GO:0031992">
    <property type="term" value="F:energy transducer activity"/>
    <property type="evidence" value="ECO:0007669"/>
    <property type="project" value="InterPro"/>
</dbReference>
<comment type="similarity">
    <text evidence="2 10">Belongs to the TonB family.</text>
</comment>
<keyword evidence="14" id="KW-1185">Reference proteome</keyword>
<evidence type="ECO:0000256" key="5">
    <source>
        <dbReference type="ARBA" id="ARBA00022519"/>
    </source>
</evidence>
<evidence type="ECO:0000256" key="8">
    <source>
        <dbReference type="ARBA" id="ARBA00022989"/>
    </source>
</evidence>
<dbReference type="PROSITE" id="PS52015">
    <property type="entry name" value="TONB_CTD"/>
    <property type="match status" value="1"/>
</dbReference>
<keyword evidence="9" id="KW-0472">Membrane</keyword>
<dbReference type="SUPFAM" id="SSF74653">
    <property type="entry name" value="TolA/TonB C-terminal domain"/>
    <property type="match status" value="1"/>
</dbReference>
<keyword evidence="8" id="KW-1133">Transmembrane helix</keyword>
<evidence type="ECO:0000313" key="14">
    <source>
        <dbReference type="Proteomes" id="UP000663444"/>
    </source>
</evidence>
<dbReference type="InterPro" id="IPR037682">
    <property type="entry name" value="TonB_C"/>
</dbReference>
<keyword evidence="5 10" id="KW-0997">Cell inner membrane</keyword>
<keyword evidence="3 10" id="KW-0813">Transport</keyword>
<feature type="compositionally biased region" description="Pro residues" evidence="11">
    <location>
        <begin position="82"/>
        <end position="92"/>
    </location>
</feature>
<comment type="function">
    <text evidence="10">Interacts with outer membrane receptor proteins that carry out high-affinity binding and energy dependent uptake into the periplasmic space of specific substrates. It could act to transduce energy from the cytoplasmic membrane to specific energy-requiring processes in the outer membrane, resulting in the release into the periplasm of ligands bound by these outer membrane proteins.</text>
</comment>
<dbReference type="GO" id="GO:0015031">
    <property type="term" value="P:protein transport"/>
    <property type="evidence" value="ECO:0007669"/>
    <property type="project" value="UniProtKB-UniRule"/>
</dbReference>
<evidence type="ECO:0000256" key="7">
    <source>
        <dbReference type="ARBA" id="ARBA00022927"/>
    </source>
</evidence>
<dbReference type="AlphaFoldDB" id="A0A974PX82"/>
<dbReference type="NCBIfam" id="TIGR01352">
    <property type="entry name" value="tonB_Cterm"/>
    <property type="match status" value="1"/>
</dbReference>
<evidence type="ECO:0000256" key="2">
    <source>
        <dbReference type="ARBA" id="ARBA00006555"/>
    </source>
</evidence>
<dbReference type="Pfam" id="PF03544">
    <property type="entry name" value="TonB_C"/>
    <property type="match status" value="1"/>
</dbReference>
<keyword evidence="4 10" id="KW-1003">Cell membrane</keyword>
<proteinExistence type="inferred from homology"/>